<feature type="compositionally biased region" description="Polar residues" evidence="2">
    <location>
        <begin position="93"/>
        <end position="116"/>
    </location>
</feature>
<feature type="compositionally biased region" description="Low complexity" evidence="2">
    <location>
        <begin position="31"/>
        <end position="42"/>
    </location>
</feature>
<keyword evidence="1" id="KW-0862">Zinc</keyword>
<keyword evidence="5" id="KW-1185">Reference proteome</keyword>
<name>A0A6A6HEX3_VIRVR</name>
<dbReference type="AlphaFoldDB" id="A0A6A6HEX3"/>
<evidence type="ECO:0000256" key="1">
    <source>
        <dbReference type="PROSITE-ProRule" id="PRU00042"/>
    </source>
</evidence>
<evidence type="ECO:0000313" key="4">
    <source>
        <dbReference type="EMBL" id="KAF2236388.1"/>
    </source>
</evidence>
<feature type="compositionally biased region" description="Basic and acidic residues" evidence="2">
    <location>
        <begin position="148"/>
        <end position="165"/>
    </location>
</feature>
<feature type="domain" description="C2H2-type" evidence="3">
    <location>
        <begin position="168"/>
        <end position="195"/>
    </location>
</feature>
<evidence type="ECO:0000259" key="3">
    <source>
        <dbReference type="PROSITE" id="PS50157"/>
    </source>
</evidence>
<reference evidence="4" key="1">
    <citation type="journal article" date="2020" name="Stud. Mycol.">
        <title>101 Dothideomycetes genomes: a test case for predicting lifestyles and emergence of pathogens.</title>
        <authorList>
            <person name="Haridas S."/>
            <person name="Albert R."/>
            <person name="Binder M."/>
            <person name="Bloem J."/>
            <person name="Labutti K."/>
            <person name="Salamov A."/>
            <person name="Andreopoulos B."/>
            <person name="Baker S."/>
            <person name="Barry K."/>
            <person name="Bills G."/>
            <person name="Bluhm B."/>
            <person name="Cannon C."/>
            <person name="Castanera R."/>
            <person name="Culley D."/>
            <person name="Daum C."/>
            <person name="Ezra D."/>
            <person name="Gonzalez J."/>
            <person name="Henrissat B."/>
            <person name="Kuo A."/>
            <person name="Liang C."/>
            <person name="Lipzen A."/>
            <person name="Lutzoni F."/>
            <person name="Magnuson J."/>
            <person name="Mondo S."/>
            <person name="Nolan M."/>
            <person name="Ohm R."/>
            <person name="Pangilinan J."/>
            <person name="Park H.-J."/>
            <person name="Ramirez L."/>
            <person name="Alfaro M."/>
            <person name="Sun H."/>
            <person name="Tritt A."/>
            <person name="Yoshinaga Y."/>
            <person name="Zwiers L.-H."/>
            <person name="Turgeon B."/>
            <person name="Goodwin S."/>
            <person name="Spatafora J."/>
            <person name="Crous P."/>
            <person name="Grigoriev I."/>
        </authorList>
    </citation>
    <scope>NUCLEOTIDE SEQUENCE</scope>
    <source>
        <strain evidence="4">Tuck. ex Michener</strain>
    </source>
</reference>
<keyword evidence="1" id="KW-0479">Metal-binding</keyword>
<dbReference type="Proteomes" id="UP000800092">
    <property type="component" value="Unassembled WGS sequence"/>
</dbReference>
<evidence type="ECO:0000313" key="5">
    <source>
        <dbReference type="Proteomes" id="UP000800092"/>
    </source>
</evidence>
<dbReference type="SUPFAM" id="SSF57667">
    <property type="entry name" value="beta-beta-alpha zinc fingers"/>
    <property type="match status" value="1"/>
</dbReference>
<feature type="compositionally biased region" description="Polar residues" evidence="2">
    <location>
        <begin position="69"/>
        <end position="82"/>
    </location>
</feature>
<feature type="region of interest" description="Disordered" evidence="2">
    <location>
        <begin position="427"/>
        <end position="448"/>
    </location>
</feature>
<protein>
    <recommendedName>
        <fullName evidence="3">C2H2-type domain-containing protein</fullName>
    </recommendedName>
</protein>
<dbReference type="OrthoDB" id="2152896at2759"/>
<dbReference type="InterPro" id="IPR013087">
    <property type="entry name" value="Znf_C2H2_type"/>
</dbReference>
<dbReference type="PROSITE" id="PS50157">
    <property type="entry name" value="ZINC_FINGER_C2H2_2"/>
    <property type="match status" value="1"/>
</dbReference>
<feature type="region of interest" description="Disordered" evidence="2">
    <location>
        <begin position="351"/>
        <end position="373"/>
    </location>
</feature>
<accession>A0A6A6HEX3</accession>
<keyword evidence="1" id="KW-0863">Zinc-finger</keyword>
<dbReference type="GO" id="GO:0008270">
    <property type="term" value="F:zinc ion binding"/>
    <property type="evidence" value="ECO:0007669"/>
    <property type="project" value="UniProtKB-KW"/>
</dbReference>
<dbReference type="InterPro" id="IPR036236">
    <property type="entry name" value="Znf_C2H2_sf"/>
</dbReference>
<feature type="compositionally biased region" description="Pro residues" evidence="2">
    <location>
        <begin position="359"/>
        <end position="368"/>
    </location>
</feature>
<proteinExistence type="predicted"/>
<organism evidence="4 5">
    <name type="scientific">Viridothelium virens</name>
    <name type="common">Speckled blister lichen</name>
    <name type="synonym">Trypethelium virens</name>
    <dbReference type="NCBI Taxonomy" id="1048519"/>
    <lineage>
        <taxon>Eukaryota</taxon>
        <taxon>Fungi</taxon>
        <taxon>Dikarya</taxon>
        <taxon>Ascomycota</taxon>
        <taxon>Pezizomycotina</taxon>
        <taxon>Dothideomycetes</taxon>
        <taxon>Dothideomycetes incertae sedis</taxon>
        <taxon>Trypetheliales</taxon>
        <taxon>Trypetheliaceae</taxon>
        <taxon>Viridothelium</taxon>
    </lineage>
</organism>
<gene>
    <name evidence="4" type="ORF">EV356DRAFT_512988</name>
</gene>
<feature type="compositionally biased region" description="Basic and acidic residues" evidence="2">
    <location>
        <begin position="427"/>
        <end position="441"/>
    </location>
</feature>
<evidence type="ECO:0000256" key="2">
    <source>
        <dbReference type="SAM" id="MobiDB-lite"/>
    </source>
</evidence>
<dbReference type="EMBL" id="ML991785">
    <property type="protein sequence ID" value="KAF2236388.1"/>
    <property type="molecule type" value="Genomic_DNA"/>
</dbReference>
<feature type="compositionally biased region" description="Low complexity" evidence="2">
    <location>
        <begin position="49"/>
        <end position="65"/>
    </location>
</feature>
<dbReference type="PROSITE" id="PS00028">
    <property type="entry name" value="ZINC_FINGER_C2H2_1"/>
    <property type="match status" value="1"/>
</dbReference>
<feature type="region of interest" description="Disordered" evidence="2">
    <location>
        <begin position="222"/>
        <end position="284"/>
    </location>
</feature>
<feature type="region of interest" description="Disordered" evidence="2">
    <location>
        <begin position="1"/>
        <end position="165"/>
    </location>
</feature>
<feature type="compositionally biased region" description="Low complexity" evidence="2">
    <location>
        <begin position="227"/>
        <end position="245"/>
    </location>
</feature>
<sequence length="448" mass="47749">MTASRDMPRPSSQHRLSVGAHSSSHPRSHSHSLSLGSVNSSRVNRRKSTSSTAASNVAAMAHAAVRGSGSPSFEHSTFSTKRGATPKVGASKSGLQSPPGSLPNNSTPFSGANFGSSAFKEEHALGDGASLSSMPDGGKNNTKTQRRRASEGSRLIKGEGRRTASGELKCEKCGKAYKHSSCLTKHLWEHTPEWAITSKLLISKHQQVQLLEAASVLVQMNQDGPNGEHAVSEHSSASPAASGSSDIHEDDDYSSVGTSPGPQVEDVPTKPARHTFSKRDSSNSSVYSRSYQSVFSSGSVPTGGFFHFRQWSTDDRPNTAATSVGSYRDDDESADLAAAVGLLSCSQASNKPGSAMLPPGAPPVPPLPAKFAGQSTGIASSGLVATPLAHRPQSAMHDFRFPSYRKEVRDVDMEDDRESLVDDEYERRRMERGRSDEHEEGIFGAMEE</sequence>